<keyword evidence="5" id="KW-0547">Nucleotide-binding</keyword>
<keyword evidence="6" id="KW-0418">Kinase</keyword>
<dbReference type="InterPro" id="IPR050980">
    <property type="entry name" value="2C_sensor_his_kinase"/>
</dbReference>
<evidence type="ECO:0000256" key="3">
    <source>
        <dbReference type="ARBA" id="ARBA00022553"/>
    </source>
</evidence>
<dbReference type="PANTHER" id="PTHR44936">
    <property type="entry name" value="SENSOR PROTEIN CREC"/>
    <property type="match status" value="1"/>
</dbReference>
<evidence type="ECO:0000256" key="7">
    <source>
        <dbReference type="ARBA" id="ARBA00022840"/>
    </source>
</evidence>
<comment type="catalytic activity">
    <reaction evidence="1">
        <text>ATP + protein L-histidine = ADP + protein N-phospho-L-histidine.</text>
        <dbReference type="EC" id="2.7.13.3"/>
    </reaction>
</comment>
<dbReference type="SMART" id="SM00387">
    <property type="entry name" value="HATPase_c"/>
    <property type="match status" value="1"/>
</dbReference>
<dbReference type="SUPFAM" id="SSF55874">
    <property type="entry name" value="ATPase domain of HSP90 chaperone/DNA topoisomerase II/histidine kinase"/>
    <property type="match status" value="1"/>
</dbReference>
<evidence type="ECO:0000256" key="9">
    <source>
        <dbReference type="SAM" id="Phobius"/>
    </source>
</evidence>
<dbReference type="RefSeq" id="WP_341415224.1">
    <property type="nucleotide sequence ID" value="NZ_JBBPCC010000005.1"/>
</dbReference>
<dbReference type="CDD" id="cd00075">
    <property type="entry name" value="HATPase"/>
    <property type="match status" value="1"/>
</dbReference>
<keyword evidence="9" id="KW-0812">Transmembrane</keyword>
<dbReference type="PANTHER" id="PTHR44936:SF9">
    <property type="entry name" value="SENSOR PROTEIN CREC"/>
    <property type="match status" value="1"/>
</dbReference>
<keyword evidence="7 11" id="KW-0067">ATP-binding</keyword>
<evidence type="ECO:0000256" key="2">
    <source>
        <dbReference type="ARBA" id="ARBA00012438"/>
    </source>
</evidence>
<dbReference type="InterPro" id="IPR005467">
    <property type="entry name" value="His_kinase_dom"/>
</dbReference>
<dbReference type="GO" id="GO:0005524">
    <property type="term" value="F:ATP binding"/>
    <property type="evidence" value="ECO:0007669"/>
    <property type="project" value="UniProtKB-KW"/>
</dbReference>
<dbReference type="InterPro" id="IPR036890">
    <property type="entry name" value="HATPase_C_sf"/>
</dbReference>
<comment type="caution">
    <text evidence="11">The sequence shown here is derived from an EMBL/GenBank/DDBJ whole genome shotgun (WGS) entry which is preliminary data.</text>
</comment>
<dbReference type="Gene3D" id="3.30.565.10">
    <property type="entry name" value="Histidine kinase-like ATPase, C-terminal domain"/>
    <property type="match status" value="1"/>
</dbReference>
<keyword evidence="8" id="KW-0902">Two-component regulatory system</keyword>
<accession>A0ABU9DH00</accession>
<evidence type="ECO:0000256" key="6">
    <source>
        <dbReference type="ARBA" id="ARBA00022777"/>
    </source>
</evidence>
<reference evidence="11 12" key="1">
    <citation type="submission" date="2024-04" db="EMBL/GenBank/DDBJ databases">
        <title>draft genome sequnece of Paenibacillus filicis.</title>
        <authorList>
            <person name="Kim D.-U."/>
        </authorList>
    </citation>
    <scope>NUCLEOTIDE SEQUENCE [LARGE SCALE GENOMIC DNA]</scope>
    <source>
        <strain evidence="11 12">KACC14197</strain>
    </source>
</reference>
<dbReference type="PRINTS" id="PR00344">
    <property type="entry name" value="BCTRLSENSOR"/>
</dbReference>
<keyword evidence="4" id="KW-0808">Transferase</keyword>
<organism evidence="11 12">
    <name type="scientific">Paenibacillus filicis</name>
    <dbReference type="NCBI Taxonomy" id="669464"/>
    <lineage>
        <taxon>Bacteria</taxon>
        <taxon>Bacillati</taxon>
        <taxon>Bacillota</taxon>
        <taxon>Bacilli</taxon>
        <taxon>Bacillales</taxon>
        <taxon>Paenibacillaceae</taxon>
        <taxon>Paenibacillus</taxon>
    </lineage>
</organism>
<dbReference type="Pfam" id="PF02518">
    <property type="entry name" value="HATPase_c"/>
    <property type="match status" value="1"/>
</dbReference>
<evidence type="ECO:0000256" key="1">
    <source>
        <dbReference type="ARBA" id="ARBA00000085"/>
    </source>
</evidence>
<keyword evidence="9" id="KW-1133">Transmembrane helix</keyword>
<proteinExistence type="predicted"/>
<dbReference type="InterPro" id="IPR004358">
    <property type="entry name" value="Sig_transdc_His_kin-like_C"/>
</dbReference>
<protein>
    <recommendedName>
        <fullName evidence="2">histidine kinase</fullName>
        <ecNumber evidence="2">2.7.13.3</ecNumber>
    </recommendedName>
</protein>
<dbReference type="PROSITE" id="PS50109">
    <property type="entry name" value="HIS_KIN"/>
    <property type="match status" value="1"/>
</dbReference>
<feature type="transmembrane region" description="Helical" evidence="9">
    <location>
        <begin position="82"/>
        <end position="102"/>
    </location>
</feature>
<evidence type="ECO:0000256" key="5">
    <source>
        <dbReference type="ARBA" id="ARBA00022741"/>
    </source>
</evidence>
<feature type="domain" description="Histidine kinase" evidence="10">
    <location>
        <begin position="308"/>
        <end position="414"/>
    </location>
</feature>
<name>A0ABU9DH00_9BACL</name>
<sequence length="429" mass="47988">MRERLLILGIIMVASAFFGEMKVNPFGGSFRFSLGIAAFFFGLLWFRSVPVISTGLLTGMFILCFRTGLDTLLYGIDLQDSLHVHLPSAGFYISFTLLLYLSHARSHLEFPFRVGLIGTTIDFVSNLVELLVRQAMGDPIEPTWQSLSLLLLFGSLRSLFVVGLFNNFSIRQVRAVGEFRQQELERLRMINTNLYEEAFYLRKSMAHLEEITRESYRLYRRLGEGEHPDAPVALRVAEHVHEVKKDSQRILAGLSKLMNQEQLAARISIAELCQLVMNTNRKYAEMIGKRIGFYQACDVDLTTSQIYELLSVLNNLVANAVEASGRQGQVGLVVRLVGPDLVFRVTDDGPGIPPEEQEWVFQSGYTTKYDEEGNASTGIGLTHARSIVDDLRGSIGIIPGERGTCFEVKVPTNQLLKGERASDAANLPD</sequence>
<gene>
    <name evidence="11" type="ORF">WMW72_09590</name>
</gene>
<dbReference type="InterPro" id="IPR003594">
    <property type="entry name" value="HATPase_dom"/>
</dbReference>
<evidence type="ECO:0000313" key="11">
    <source>
        <dbReference type="EMBL" id="MEK8128154.1"/>
    </source>
</evidence>
<keyword evidence="9" id="KW-0472">Membrane</keyword>
<evidence type="ECO:0000259" key="10">
    <source>
        <dbReference type="PROSITE" id="PS50109"/>
    </source>
</evidence>
<keyword evidence="3" id="KW-0597">Phosphoprotein</keyword>
<dbReference type="EMBL" id="JBBPCC010000005">
    <property type="protein sequence ID" value="MEK8128154.1"/>
    <property type="molecule type" value="Genomic_DNA"/>
</dbReference>
<dbReference type="EC" id="2.7.13.3" evidence="2"/>
<evidence type="ECO:0000256" key="8">
    <source>
        <dbReference type="ARBA" id="ARBA00023012"/>
    </source>
</evidence>
<evidence type="ECO:0000256" key="4">
    <source>
        <dbReference type="ARBA" id="ARBA00022679"/>
    </source>
</evidence>
<evidence type="ECO:0000313" key="12">
    <source>
        <dbReference type="Proteomes" id="UP001469365"/>
    </source>
</evidence>
<keyword evidence="12" id="KW-1185">Reference proteome</keyword>
<dbReference type="Proteomes" id="UP001469365">
    <property type="component" value="Unassembled WGS sequence"/>
</dbReference>